<dbReference type="AlphaFoldDB" id="A0A915NHC0"/>
<sequence>MPEYKISNTECNNYGNDINLKQYQIFQHLYIIYHEVSYLVGIQSYCSRFVSNYSCLYQNELATIKGKTFLKFSQTLSENDDRLLYNMVWLYNHA</sequence>
<proteinExistence type="predicted"/>
<organism evidence="1 2">
    <name type="scientific">Meloidogyne floridensis</name>
    <dbReference type="NCBI Taxonomy" id="298350"/>
    <lineage>
        <taxon>Eukaryota</taxon>
        <taxon>Metazoa</taxon>
        <taxon>Ecdysozoa</taxon>
        <taxon>Nematoda</taxon>
        <taxon>Chromadorea</taxon>
        <taxon>Rhabditida</taxon>
        <taxon>Tylenchina</taxon>
        <taxon>Tylenchomorpha</taxon>
        <taxon>Tylenchoidea</taxon>
        <taxon>Meloidogynidae</taxon>
        <taxon>Meloidogyninae</taxon>
        <taxon>Meloidogyne</taxon>
    </lineage>
</organism>
<name>A0A915NHC0_9BILA</name>
<dbReference type="WBParaSite" id="scf7180000417414.g1251">
    <property type="protein sequence ID" value="scf7180000417414.g1251"/>
    <property type="gene ID" value="scf7180000417414.g1251"/>
</dbReference>
<evidence type="ECO:0000313" key="2">
    <source>
        <dbReference type="WBParaSite" id="scf7180000417414.g1251"/>
    </source>
</evidence>
<protein>
    <submittedName>
        <fullName evidence="2">Uncharacterized protein</fullName>
    </submittedName>
</protein>
<reference evidence="2" key="1">
    <citation type="submission" date="2022-11" db="UniProtKB">
        <authorList>
            <consortium name="WormBaseParasite"/>
        </authorList>
    </citation>
    <scope>IDENTIFICATION</scope>
</reference>
<accession>A0A915NHC0</accession>
<keyword evidence="1" id="KW-1185">Reference proteome</keyword>
<evidence type="ECO:0000313" key="1">
    <source>
        <dbReference type="Proteomes" id="UP000887560"/>
    </source>
</evidence>
<dbReference type="Proteomes" id="UP000887560">
    <property type="component" value="Unplaced"/>
</dbReference>